<dbReference type="InterPro" id="IPR015943">
    <property type="entry name" value="WD40/YVTN_repeat-like_dom_sf"/>
</dbReference>
<name>A0A6C0B2F8_9ZZZZ</name>
<dbReference type="SUPFAM" id="SSF110296">
    <property type="entry name" value="Oligoxyloglucan reducing end-specific cellobiohydrolase"/>
    <property type="match status" value="3"/>
</dbReference>
<organism evidence="1">
    <name type="scientific">viral metagenome</name>
    <dbReference type="NCBI Taxonomy" id="1070528"/>
    <lineage>
        <taxon>unclassified sequences</taxon>
        <taxon>metagenomes</taxon>
        <taxon>organismal metagenomes</taxon>
    </lineage>
</organism>
<dbReference type="AlphaFoldDB" id="A0A6C0B2F8"/>
<dbReference type="SUPFAM" id="SSF50939">
    <property type="entry name" value="Sialidases"/>
    <property type="match status" value="2"/>
</dbReference>
<evidence type="ECO:0000313" key="1">
    <source>
        <dbReference type="EMBL" id="QHS86415.1"/>
    </source>
</evidence>
<dbReference type="Gene3D" id="2.130.10.10">
    <property type="entry name" value="YVTN repeat-like/Quinoprotein amine dehydrogenase"/>
    <property type="match status" value="3"/>
</dbReference>
<proteinExistence type="predicted"/>
<dbReference type="InterPro" id="IPR036278">
    <property type="entry name" value="Sialidase_sf"/>
</dbReference>
<protein>
    <submittedName>
        <fullName evidence="1">Uncharacterized protein</fullName>
    </submittedName>
</protein>
<accession>A0A6C0B2F8</accession>
<dbReference type="EMBL" id="MN739055">
    <property type="protein sequence ID" value="QHS86415.1"/>
    <property type="molecule type" value="Genomic_DNA"/>
</dbReference>
<reference evidence="1" key="1">
    <citation type="journal article" date="2020" name="Nature">
        <title>Giant virus diversity and host interactions through global metagenomics.</title>
        <authorList>
            <person name="Schulz F."/>
            <person name="Roux S."/>
            <person name="Paez-Espino D."/>
            <person name="Jungbluth S."/>
            <person name="Walsh D.A."/>
            <person name="Denef V.J."/>
            <person name="McMahon K.D."/>
            <person name="Konstantinidis K.T."/>
            <person name="Eloe-Fadrosh E.A."/>
            <person name="Kyrpides N.C."/>
            <person name="Woyke T."/>
        </authorList>
    </citation>
    <scope>NUCLEOTIDE SEQUENCE</scope>
    <source>
        <strain evidence="1">GVMAG-M-3300009187-29</strain>
    </source>
</reference>
<sequence>MYASISGSNTIRYSTNTGTTWSTGGGYASTNAYLACNTSGSVICAADFNTNYYGIYTSTNYGITFTQTYGTVSDGYNRASSQIVMNDTGTLVVATQRSGQGTALFVSSDSGSSFTALYNEMGVPANLNWGGIAMRNDGTAFSLAQQSGTLYYVQVNQLAITTTLNSAVSFNKPVTMTKRVILPDVSMTNFSTTTDSFIGGNLNVNGNLLSKYVTYSIPQTAFKGFDYPFDLSGSPIYQPTYLSSIANNLSGLQWLSIVNGNNNQYTQALANNNGLYINSNYLNINNWTYVSADAVLPAQTNWKFMFSNKQNSNYLLVADGSNNLYISNNYGNSGSWTNISGIRGLPAAADIIWQTGHVSHNTTPGLMMVSATSGTSYISTDRGTTWTSFNIGAVYSICSANNGANIYASISGSNTIRYSTNTGTTWTTGGSFVSTNAYLACNTSGTVICAADFNTNYYGIYTSTNYGITFTQTYGTVSDGYNRASGQIVMNDAGTLVVATQRSGYGTALFVSSDSGSSFLAVYNVMGIPSNLNWGGIAMRNDGTAFSLAQQSGTLYYVQVNQLAITTTVNSAAVFGKTITVTKNSIMSDVSVNNLSISGNVISSYIKTINSNAYVQIPTPKLGNTFIICSPTGQYFLDSNGNYSTNFGSTWTILTTNTYSSGKGKISTNGQYICAYGAKFSSNYGVTWNGVLNNSDFTSLYQAQNQPGTTIMSDSGQYILVSNNRFYGTDMRTIISSDYGASWTSTNSYTAYDGDMSSTGQYVIIARIPVTIVTKNIFISVSSDYGATFTDLTSDILQYYDREGNYSNSRPLVFMSPDGQSLGVYTNGGNQVSISTNFGTSFTLLPTLPGIPKLCKITNAGYVLVATATNVYTYTMNSSTAWSVSQVLVSVGSTTNNFAASSDLTSYVYLGTTTGIFKNSSPFNTILDLSGSLTLNRADFNNYGNVTIIGNTIHAGTSAFINDVSMSSRLFCAGDVSFNRRLYVGSDVSFGGKLYVASTLTKGGGSFDIVHPDPSKSETTRLRHCFVEAPTRGDNMYRYKINAVDLSASFVLPSYYKFLNEDTQIWVNPSNCLGSGFGILENDNETVKIKVSQDGDYNVLIIGTRKDQMMIDFFDNAGGAEYKIANTNTDISSTIDASGDIDVSSNTDVSGN</sequence>